<dbReference type="OrthoDB" id="9762614at2"/>
<evidence type="ECO:0000259" key="2">
    <source>
        <dbReference type="Pfam" id="PF03190"/>
    </source>
</evidence>
<evidence type="ECO:0000256" key="1">
    <source>
        <dbReference type="SAM" id="MobiDB-lite"/>
    </source>
</evidence>
<dbReference type="AlphaFoldDB" id="A0A161R1G3"/>
<dbReference type="SUPFAM" id="SSF52833">
    <property type="entry name" value="Thioredoxin-like"/>
    <property type="match status" value="1"/>
</dbReference>
<organism evidence="3 4">
    <name type="scientific">Tistrella mobilis</name>
    <dbReference type="NCBI Taxonomy" id="171437"/>
    <lineage>
        <taxon>Bacteria</taxon>
        <taxon>Pseudomonadati</taxon>
        <taxon>Pseudomonadota</taxon>
        <taxon>Alphaproteobacteria</taxon>
        <taxon>Geminicoccales</taxon>
        <taxon>Geminicoccaceae</taxon>
        <taxon>Tistrella</taxon>
    </lineage>
</organism>
<dbReference type="CDD" id="cd02955">
    <property type="entry name" value="SSP411"/>
    <property type="match status" value="1"/>
</dbReference>
<dbReference type="InterPro" id="IPR036249">
    <property type="entry name" value="Thioredoxin-like_sf"/>
</dbReference>
<accession>A0A161R1G3</accession>
<dbReference type="Pfam" id="PF03190">
    <property type="entry name" value="Thioredox_DsbH"/>
    <property type="match status" value="1"/>
</dbReference>
<gene>
    <name evidence="3" type="ORF">AUP44_09720</name>
</gene>
<dbReference type="Gene3D" id="1.50.10.20">
    <property type="match status" value="1"/>
</dbReference>
<dbReference type="RefSeq" id="WP_062766640.1">
    <property type="nucleotide sequence ID" value="NZ_CP121045.1"/>
</dbReference>
<evidence type="ECO:0000313" key="3">
    <source>
        <dbReference type="EMBL" id="KYO51256.1"/>
    </source>
</evidence>
<dbReference type="PIRSF" id="PIRSF006402">
    <property type="entry name" value="UCP006402_thioredoxin"/>
    <property type="match status" value="1"/>
</dbReference>
<dbReference type="EMBL" id="LPZR01000178">
    <property type="protein sequence ID" value="KYO51256.1"/>
    <property type="molecule type" value="Genomic_DNA"/>
</dbReference>
<feature type="region of interest" description="Disordered" evidence="1">
    <location>
        <begin position="637"/>
        <end position="657"/>
    </location>
</feature>
<feature type="domain" description="Spermatogenesis-associated protein 20-like TRX" evidence="2">
    <location>
        <begin position="4"/>
        <end position="163"/>
    </location>
</feature>
<dbReference type="Gene3D" id="3.40.30.10">
    <property type="entry name" value="Glutaredoxin"/>
    <property type="match status" value="1"/>
</dbReference>
<name>A0A161R1G3_9PROT</name>
<dbReference type="InterPro" id="IPR024705">
    <property type="entry name" value="Ssp411"/>
</dbReference>
<dbReference type="PANTHER" id="PTHR42899:SF1">
    <property type="entry name" value="SPERMATOGENESIS-ASSOCIATED PROTEIN 20"/>
    <property type="match status" value="1"/>
</dbReference>
<sequence length="688" mass="73213">MSGNSLHREVSPYLLQHKDNPVDWLPWGPEAFARARAENRPILLSIGYAACHWCHVMAHESFENPETAAVMNRLFVNVKVDREERPDVDDVYMAALQALGQPGGWPLTMFLTPDGAPFWGGTYFPPEPRHGLPAFRDMLEQIATIYHDQAEDVRHNASAIGARLGRLAARRPGPVPSADTVAGAAARIAGVFDMERGGVRGAPKFPNAPLLALFDALASPGGPAIGRESGTEAAHAALDRTLRRMAAGGIHDHLGGGFARYSVDADWLVPHFEKMLIDNAQLLPLYARAWARAGSAPHAAVFAEAARGIMAWLAREMETGDGAFASSLDADSEGEEGLYYLWTAEEIAAVLGADDAALFGRVYDIRPGGNFEGRAIPNRLAHPDPLSGEDEARLEAMAARLHERRWSRSHPGRDDKVLADWNGLMIAGLAEAGMIFDRPDQVARAARAFDAVLASHDRNGRLGHAARDGRLVWPGLLDDHAAMILAALALDQAEGGTARLARAEGWAEVVMRHHMAEGGGWHMTADDAEVLPVRSRPGTDAAQPSGNGLMAQALARLMLATGNPAYAEAARATIAAFGAEVDGNPFGVASLMVAALLLETADQVVVVGPAGDEATRALLRAAAASGRPLLDLRRIEPGTPLPAGHPAHGKGMADGRPTAYHCRGPRCGLPLHDPAALAAALAPEPVRS</sequence>
<dbReference type="Proteomes" id="UP000075787">
    <property type="component" value="Unassembled WGS sequence"/>
</dbReference>
<dbReference type="SUPFAM" id="SSF48208">
    <property type="entry name" value="Six-hairpin glycosidases"/>
    <property type="match status" value="1"/>
</dbReference>
<dbReference type="GeneID" id="97244198"/>
<comment type="caution">
    <text evidence="3">The sequence shown here is derived from an EMBL/GenBank/DDBJ whole genome shotgun (WGS) entry which is preliminary data.</text>
</comment>
<protein>
    <recommendedName>
        <fullName evidence="2">Spermatogenesis-associated protein 20-like TRX domain-containing protein</fullName>
    </recommendedName>
</protein>
<evidence type="ECO:0000313" key="4">
    <source>
        <dbReference type="Proteomes" id="UP000075787"/>
    </source>
</evidence>
<dbReference type="InterPro" id="IPR004879">
    <property type="entry name" value="Ssp411-like_TRX"/>
</dbReference>
<reference evidence="3 4" key="1">
    <citation type="submission" date="2015-12" db="EMBL/GenBank/DDBJ databases">
        <title>Genome sequence of Tistrella mobilis MCCC 1A02139.</title>
        <authorList>
            <person name="Lu L."/>
            <person name="Lai Q."/>
            <person name="Shao Z."/>
            <person name="Qian P."/>
        </authorList>
    </citation>
    <scope>NUCLEOTIDE SEQUENCE [LARGE SCALE GENOMIC DNA]</scope>
    <source>
        <strain evidence="3 4">MCCC 1A02139</strain>
    </source>
</reference>
<proteinExistence type="predicted"/>
<dbReference type="GO" id="GO:0005975">
    <property type="term" value="P:carbohydrate metabolic process"/>
    <property type="evidence" value="ECO:0007669"/>
    <property type="project" value="InterPro"/>
</dbReference>
<dbReference type="PANTHER" id="PTHR42899">
    <property type="entry name" value="SPERMATOGENESIS-ASSOCIATED PROTEIN 20"/>
    <property type="match status" value="1"/>
</dbReference>
<dbReference type="InterPro" id="IPR008928">
    <property type="entry name" value="6-hairpin_glycosidase_sf"/>
</dbReference>